<reference evidence="1" key="2">
    <citation type="journal article" date="2021" name="Genome Biol. Evol.">
        <title>Developing a high-quality reference genome for a parasitic bivalve with doubly uniparental inheritance (Bivalvia: Unionida).</title>
        <authorList>
            <person name="Smith C.H."/>
        </authorList>
    </citation>
    <scope>NUCLEOTIDE SEQUENCE</scope>
    <source>
        <strain evidence="1">CHS0354</strain>
        <tissue evidence="1">Mantle</tissue>
    </source>
</reference>
<evidence type="ECO:0000313" key="1">
    <source>
        <dbReference type="EMBL" id="KAK3601375.1"/>
    </source>
</evidence>
<gene>
    <name evidence="1" type="ORF">CHS0354_037690</name>
</gene>
<reference evidence="1" key="3">
    <citation type="submission" date="2023-05" db="EMBL/GenBank/DDBJ databases">
        <authorList>
            <person name="Smith C.H."/>
        </authorList>
    </citation>
    <scope>NUCLEOTIDE SEQUENCE</scope>
    <source>
        <strain evidence="1">CHS0354</strain>
        <tissue evidence="1">Mantle</tissue>
    </source>
</reference>
<sequence>MIIILFDRNQIQKCFLGEKSNSSTKEFFTSSSSDFEVEPELTKKEEKNVQPSALCESSAKSAVSSTSTVICTSDCASSQNTDACLQLPAKSKSTESAIPSLALVDDSLCTEQKEESSLQSTTLSDIESSTNVAASFFASISGSTSDVESLSMEDELPHMTICHRKRQTPLRHVVDRKKMRYDAAKEYLPEMGEIGQARNFVIINGLTNEAMEGKLNVAESIKALYNWIAGTIRPDNLPAQFGLVCMSTFHNMECTDLGCEHSYPLETGRTSSVALLPEVLVIKKIGDVLDGTLTAFDEVYFSL</sequence>
<dbReference type="Proteomes" id="UP001195483">
    <property type="component" value="Unassembled WGS sequence"/>
</dbReference>
<evidence type="ECO:0000313" key="2">
    <source>
        <dbReference type="Proteomes" id="UP001195483"/>
    </source>
</evidence>
<name>A0AAE0T163_9BIVA</name>
<dbReference type="AlphaFoldDB" id="A0AAE0T163"/>
<reference evidence="1" key="1">
    <citation type="journal article" date="2021" name="Genome Biol. Evol.">
        <title>A High-Quality Reference Genome for a Parasitic Bivalve with Doubly Uniparental Inheritance (Bivalvia: Unionida).</title>
        <authorList>
            <person name="Smith C.H."/>
        </authorList>
    </citation>
    <scope>NUCLEOTIDE SEQUENCE</scope>
    <source>
        <strain evidence="1">CHS0354</strain>
    </source>
</reference>
<keyword evidence="2" id="KW-1185">Reference proteome</keyword>
<accession>A0AAE0T163</accession>
<comment type="caution">
    <text evidence="1">The sequence shown here is derived from an EMBL/GenBank/DDBJ whole genome shotgun (WGS) entry which is preliminary data.</text>
</comment>
<dbReference type="EMBL" id="JAEAOA010002205">
    <property type="protein sequence ID" value="KAK3601375.1"/>
    <property type="molecule type" value="Genomic_DNA"/>
</dbReference>
<protein>
    <submittedName>
        <fullName evidence="1">Uncharacterized protein</fullName>
    </submittedName>
</protein>
<proteinExistence type="predicted"/>
<organism evidence="1 2">
    <name type="scientific">Potamilus streckersoni</name>
    <dbReference type="NCBI Taxonomy" id="2493646"/>
    <lineage>
        <taxon>Eukaryota</taxon>
        <taxon>Metazoa</taxon>
        <taxon>Spiralia</taxon>
        <taxon>Lophotrochozoa</taxon>
        <taxon>Mollusca</taxon>
        <taxon>Bivalvia</taxon>
        <taxon>Autobranchia</taxon>
        <taxon>Heteroconchia</taxon>
        <taxon>Palaeoheterodonta</taxon>
        <taxon>Unionida</taxon>
        <taxon>Unionoidea</taxon>
        <taxon>Unionidae</taxon>
        <taxon>Ambleminae</taxon>
        <taxon>Lampsilini</taxon>
        <taxon>Potamilus</taxon>
    </lineage>
</organism>